<dbReference type="InterPro" id="IPR006153">
    <property type="entry name" value="Cation/H_exchanger_TM"/>
</dbReference>
<feature type="transmembrane region" description="Helical" evidence="9">
    <location>
        <begin position="399"/>
        <end position="422"/>
    </location>
</feature>
<protein>
    <submittedName>
        <fullName evidence="11">Cation:proton antiporter</fullName>
    </submittedName>
</protein>
<feature type="transmembrane region" description="Helical" evidence="9">
    <location>
        <begin position="6"/>
        <end position="25"/>
    </location>
</feature>
<keyword evidence="4" id="KW-1003">Cell membrane</keyword>
<dbReference type="EMBL" id="JBHSMU010000019">
    <property type="protein sequence ID" value="MFC5462915.1"/>
    <property type="molecule type" value="Genomic_DNA"/>
</dbReference>
<keyword evidence="7" id="KW-0406">Ion transport</keyword>
<sequence>MQNFQWFMLVGGLMVARGLWGSTIARLPFTSATIYLAIGLALGPLFLNLFRFDPLREAPVLEVVAEVAVLISLFSAGIKMPVPFTWSRWLPAIRLAWLAMALSVLLISGFGVLVLGLPVGAAILLGAILAPTDPVLATDVQVRHAGDNDPLRFTLTCEAGLNDGSAFPFVMLGLGLLGLHELGEGGTTWLLVDVAWATAGGIAVGIACGATLAYLSAALRKRIAKHEVLDDLLGLGLIGVSYGIALSVHTYGFLAVFAAGVALRQTELRLIHARTNDEGLLEPEVDEAHTPAVVPTAPTVSGGALVFKEHLERLSELTLVLLLGGAASLALAEWRPWLLALFVFFIARPLSVLTSMIGAGIGGRATAITAWFGVRGIGSIYYLTYAINHGLPPSLGRELINATLAVIMLSILLHGASVTPLLNRYWR</sequence>
<feature type="domain" description="Cation/H+ exchanger transmembrane" evidence="10">
    <location>
        <begin position="331"/>
        <end position="423"/>
    </location>
</feature>
<evidence type="ECO:0000259" key="10">
    <source>
        <dbReference type="Pfam" id="PF00999"/>
    </source>
</evidence>
<evidence type="ECO:0000256" key="5">
    <source>
        <dbReference type="ARBA" id="ARBA00022692"/>
    </source>
</evidence>
<proteinExistence type="predicted"/>
<evidence type="ECO:0000256" key="6">
    <source>
        <dbReference type="ARBA" id="ARBA00022989"/>
    </source>
</evidence>
<feature type="transmembrane region" description="Helical" evidence="9">
    <location>
        <begin position="97"/>
        <end position="130"/>
    </location>
</feature>
<feature type="transmembrane region" description="Helical" evidence="9">
    <location>
        <begin position="194"/>
        <end position="215"/>
    </location>
</feature>
<comment type="subcellular location">
    <subcellularLocation>
        <location evidence="1">Cell membrane</location>
        <topology evidence="1">Multi-pass membrane protein</topology>
    </subcellularLocation>
</comment>
<dbReference type="PANTHER" id="PTHR32507">
    <property type="entry name" value="NA(+)/H(+) ANTIPORTER 1"/>
    <property type="match status" value="1"/>
</dbReference>
<keyword evidence="12" id="KW-1185">Reference proteome</keyword>
<name>A0ABW0LB78_9BURK</name>
<dbReference type="RefSeq" id="WP_379786402.1">
    <property type="nucleotide sequence ID" value="NZ_JBHSMU010000019.1"/>
</dbReference>
<evidence type="ECO:0000256" key="1">
    <source>
        <dbReference type="ARBA" id="ARBA00004651"/>
    </source>
</evidence>
<feature type="transmembrane region" description="Helical" evidence="9">
    <location>
        <begin position="368"/>
        <end position="387"/>
    </location>
</feature>
<evidence type="ECO:0000313" key="11">
    <source>
        <dbReference type="EMBL" id="MFC5462915.1"/>
    </source>
</evidence>
<feature type="transmembrane region" description="Helical" evidence="9">
    <location>
        <begin position="235"/>
        <end position="263"/>
    </location>
</feature>
<evidence type="ECO:0000256" key="9">
    <source>
        <dbReference type="SAM" id="Phobius"/>
    </source>
</evidence>
<keyword evidence="3" id="KW-0050">Antiport</keyword>
<reference evidence="12" key="1">
    <citation type="journal article" date="2019" name="Int. J. Syst. Evol. Microbiol.">
        <title>The Global Catalogue of Microorganisms (GCM) 10K type strain sequencing project: providing services to taxonomists for standard genome sequencing and annotation.</title>
        <authorList>
            <consortium name="The Broad Institute Genomics Platform"/>
            <consortium name="The Broad Institute Genome Sequencing Center for Infectious Disease"/>
            <person name="Wu L."/>
            <person name="Ma J."/>
        </authorList>
    </citation>
    <scope>NUCLEOTIDE SEQUENCE [LARGE SCALE GENOMIC DNA]</scope>
    <source>
        <strain evidence="12">KACC 12649</strain>
    </source>
</reference>
<dbReference type="InterPro" id="IPR038770">
    <property type="entry name" value="Na+/solute_symporter_sf"/>
</dbReference>
<accession>A0ABW0LB78</accession>
<gene>
    <name evidence="11" type="ORF">ACFPN5_24175</name>
</gene>
<evidence type="ECO:0000256" key="2">
    <source>
        <dbReference type="ARBA" id="ARBA00022448"/>
    </source>
</evidence>
<keyword evidence="2" id="KW-0813">Transport</keyword>
<feature type="transmembrane region" description="Helical" evidence="9">
    <location>
        <begin position="58"/>
        <end position="76"/>
    </location>
</feature>
<organism evidence="11 12">
    <name type="scientific">Massilia niabensis</name>
    <dbReference type="NCBI Taxonomy" id="544910"/>
    <lineage>
        <taxon>Bacteria</taxon>
        <taxon>Pseudomonadati</taxon>
        <taxon>Pseudomonadota</taxon>
        <taxon>Betaproteobacteria</taxon>
        <taxon>Burkholderiales</taxon>
        <taxon>Oxalobacteraceae</taxon>
        <taxon>Telluria group</taxon>
        <taxon>Massilia</taxon>
    </lineage>
</organism>
<keyword evidence="6 9" id="KW-1133">Transmembrane helix</keyword>
<feature type="transmembrane region" description="Helical" evidence="9">
    <location>
        <begin position="338"/>
        <end position="361"/>
    </location>
</feature>
<keyword evidence="8 9" id="KW-0472">Membrane</keyword>
<evidence type="ECO:0000256" key="3">
    <source>
        <dbReference type="ARBA" id="ARBA00022449"/>
    </source>
</evidence>
<dbReference type="PANTHER" id="PTHR32507:SF8">
    <property type="entry name" value="CNH1P"/>
    <property type="match status" value="1"/>
</dbReference>
<evidence type="ECO:0000256" key="7">
    <source>
        <dbReference type="ARBA" id="ARBA00023065"/>
    </source>
</evidence>
<feature type="domain" description="Cation/H+ exchanger transmembrane" evidence="10">
    <location>
        <begin position="24"/>
        <end position="270"/>
    </location>
</feature>
<evidence type="ECO:0000313" key="12">
    <source>
        <dbReference type="Proteomes" id="UP001596050"/>
    </source>
</evidence>
<dbReference type="Pfam" id="PF00999">
    <property type="entry name" value="Na_H_Exchanger"/>
    <property type="match status" value="2"/>
</dbReference>
<evidence type="ECO:0000256" key="8">
    <source>
        <dbReference type="ARBA" id="ARBA00023136"/>
    </source>
</evidence>
<evidence type="ECO:0000256" key="4">
    <source>
        <dbReference type="ARBA" id="ARBA00022475"/>
    </source>
</evidence>
<dbReference type="Gene3D" id="1.20.1530.20">
    <property type="match status" value="1"/>
</dbReference>
<feature type="transmembrane region" description="Helical" evidence="9">
    <location>
        <begin position="32"/>
        <end position="52"/>
    </location>
</feature>
<dbReference type="Proteomes" id="UP001596050">
    <property type="component" value="Unassembled WGS sequence"/>
</dbReference>
<comment type="caution">
    <text evidence="11">The sequence shown here is derived from an EMBL/GenBank/DDBJ whole genome shotgun (WGS) entry which is preliminary data.</text>
</comment>
<keyword evidence="5 9" id="KW-0812">Transmembrane</keyword>